<proteinExistence type="predicted"/>
<gene>
    <name evidence="5" type="ORF">SAMN04489711_11583</name>
</gene>
<dbReference type="GO" id="GO:0006310">
    <property type="term" value="P:DNA recombination"/>
    <property type="evidence" value="ECO:0007669"/>
    <property type="project" value="UniProtKB-KW"/>
</dbReference>
<dbReference type="PROSITE" id="PS51898">
    <property type="entry name" value="TYR_RECOMBINASE"/>
    <property type="match status" value="1"/>
</dbReference>
<evidence type="ECO:0000313" key="5">
    <source>
        <dbReference type="EMBL" id="SFF17565.1"/>
    </source>
</evidence>
<dbReference type="PANTHER" id="PTHR30349">
    <property type="entry name" value="PHAGE INTEGRASE-RELATED"/>
    <property type="match status" value="1"/>
</dbReference>
<dbReference type="EMBL" id="FONX01000015">
    <property type="protein sequence ID" value="SFF17565.1"/>
    <property type="molecule type" value="Genomic_DNA"/>
</dbReference>
<dbReference type="InterPro" id="IPR050090">
    <property type="entry name" value="Tyrosine_recombinase_XerCD"/>
</dbReference>
<name>A0A1I2GIZ9_9BURK</name>
<evidence type="ECO:0000256" key="1">
    <source>
        <dbReference type="ARBA" id="ARBA00022908"/>
    </source>
</evidence>
<feature type="compositionally biased region" description="Basic and acidic residues" evidence="3">
    <location>
        <begin position="1"/>
        <end position="10"/>
    </location>
</feature>
<dbReference type="Pfam" id="PF00589">
    <property type="entry name" value="Phage_integrase"/>
    <property type="match status" value="1"/>
</dbReference>
<evidence type="ECO:0000259" key="4">
    <source>
        <dbReference type="PROSITE" id="PS51898"/>
    </source>
</evidence>
<dbReference type="SUPFAM" id="SSF56349">
    <property type="entry name" value="DNA breaking-rejoining enzymes"/>
    <property type="match status" value="1"/>
</dbReference>
<dbReference type="GO" id="GO:0003677">
    <property type="term" value="F:DNA binding"/>
    <property type="evidence" value="ECO:0007669"/>
    <property type="project" value="InterPro"/>
</dbReference>
<dbReference type="STRING" id="1177982.SAMN04489711_11583"/>
<dbReference type="AlphaFoldDB" id="A0A1I2GIZ9"/>
<dbReference type="InterPro" id="IPR013762">
    <property type="entry name" value="Integrase-like_cat_sf"/>
</dbReference>
<evidence type="ECO:0000256" key="2">
    <source>
        <dbReference type="ARBA" id="ARBA00023172"/>
    </source>
</evidence>
<sequence length="425" mass="47489">MGEVLRRAEDGAAGTGLAHRPMEGRRGTPGHGGAVHDVLHKPGEACRKFWCGWRGSNTRPLASEAERRSIRVNSLGHFFDFLAHPWHSRRQRNDSMLTRMPTIRKKGDRQWHVQVRKRGYPRQTRTFSTRADAEKWGTIVEAEMERGVFVSRTEAETTTLREVAERYRREVLPTKRGAAADASRLKTLLTHFGDFKLAAITSSLVAQFRDLRLQSVGPQSVIHEINLLNRVLKAATMDWGIALPGGLPTAQVRKPSKPRGRERRVSQEEINTILAQTGSTELGAIVGLAIETAMRRGELAALTWEHVDLEQCVAHLPQTKTDVARDVPLSSIAIAIFKSISGPHVGCVFKMRAESMSQALERACGPHRANIVNLHFHDLRHEATSRLFEKGLNVMEVAAITGHKTLDMLKRYTHLKAHALAKRLG</sequence>
<dbReference type="PANTHER" id="PTHR30349:SF94">
    <property type="entry name" value="INTEGRASE_RECOMBINASE HI_1414-RELATED"/>
    <property type="match status" value="1"/>
</dbReference>
<evidence type="ECO:0000313" key="6">
    <source>
        <dbReference type="Proteomes" id="UP000199119"/>
    </source>
</evidence>
<keyword evidence="6" id="KW-1185">Reference proteome</keyword>
<protein>
    <submittedName>
        <fullName evidence="5">Phage integrase family protein</fullName>
    </submittedName>
</protein>
<dbReference type="GO" id="GO:0015074">
    <property type="term" value="P:DNA integration"/>
    <property type="evidence" value="ECO:0007669"/>
    <property type="project" value="UniProtKB-KW"/>
</dbReference>
<reference evidence="6" key="1">
    <citation type="submission" date="2016-10" db="EMBL/GenBank/DDBJ databases">
        <authorList>
            <person name="Varghese N."/>
            <person name="Submissions S."/>
        </authorList>
    </citation>
    <scope>NUCLEOTIDE SEQUENCE [LARGE SCALE GENOMIC DNA]</scope>
    <source>
        <strain evidence="6">DSM 27981</strain>
    </source>
</reference>
<dbReference type="InterPro" id="IPR011010">
    <property type="entry name" value="DNA_brk_join_enz"/>
</dbReference>
<evidence type="ECO:0000256" key="3">
    <source>
        <dbReference type="SAM" id="MobiDB-lite"/>
    </source>
</evidence>
<dbReference type="Proteomes" id="UP000199119">
    <property type="component" value="Unassembled WGS sequence"/>
</dbReference>
<organism evidence="5 6">
    <name type="scientific">Paracidovorax wautersii</name>
    <dbReference type="NCBI Taxonomy" id="1177982"/>
    <lineage>
        <taxon>Bacteria</taxon>
        <taxon>Pseudomonadati</taxon>
        <taxon>Pseudomonadota</taxon>
        <taxon>Betaproteobacteria</taxon>
        <taxon>Burkholderiales</taxon>
        <taxon>Comamonadaceae</taxon>
        <taxon>Paracidovorax</taxon>
    </lineage>
</organism>
<dbReference type="Gene3D" id="1.10.443.10">
    <property type="entry name" value="Intergrase catalytic core"/>
    <property type="match status" value="1"/>
</dbReference>
<feature type="domain" description="Tyr recombinase" evidence="4">
    <location>
        <begin position="260"/>
        <end position="425"/>
    </location>
</feature>
<keyword evidence="2" id="KW-0233">DNA recombination</keyword>
<feature type="region of interest" description="Disordered" evidence="3">
    <location>
        <begin position="1"/>
        <end position="34"/>
    </location>
</feature>
<dbReference type="InterPro" id="IPR002104">
    <property type="entry name" value="Integrase_catalytic"/>
</dbReference>
<keyword evidence="1" id="KW-0229">DNA integration</keyword>
<dbReference type="CDD" id="cd00796">
    <property type="entry name" value="INT_Rci_Hp1_C"/>
    <property type="match status" value="1"/>
</dbReference>
<accession>A0A1I2GIZ9</accession>